<organism evidence="8 9">
    <name type="scientific">Chryseolinea serpens</name>
    <dbReference type="NCBI Taxonomy" id="947013"/>
    <lineage>
        <taxon>Bacteria</taxon>
        <taxon>Pseudomonadati</taxon>
        <taxon>Bacteroidota</taxon>
        <taxon>Cytophagia</taxon>
        <taxon>Cytophagales</taxon>
        <taxon>Fulvivirgaceae</taxon>
        <taxon>Chryseolinea</taxon>
    </lineage>
</organism>
<evidence type="ECO:0000256" key="3">
    <source>
        <dbReference type="ARBA" id="ARBA00023125"/>
    </source>
</evidence>
<dbReference type="InterPro" id="IPR039420">
    <property type="entry name" value="WalR-like"/>
</dbReference>
<evidence type="ECO:0000259" key="7">
    <source>
        <dbReference type="PROSITE" id="PS50110"/>
    </source>
</evidence>
<dbReference type="PRINTS" id="PR00038">
    <property type="entry name" value="HTHLUXR"/>
</dbReference>
<evidence type="ECO:0000256" key="4">
    <source>
        <dbReference type="ARBA" id="ARBA00023163"/>
    </source>
</evidence>
<dbReference type="GO" id="GO:0006355">
    <property type="term" value="P:regulation of DNA-templated transcription"/>
    <property type="evidence" value="ECO:0007669"/>
    <property type="project" value="InterPro"/>
</dbReference>
<evidence type="ECO:0000256" key="5">
    <source>
        <dbReference type="PROSITE-ProRule" id="PRU00169"/>
    </source>
</evidence>
<dbReference type="SMART" id="SM00448">
    <property type="entry name" value="REC"/>
    <property type="match status" value="1"/>
</dbReference>
<dbReference type="Proteomes" id="UP000184212">
    <property type="component" value="Unassembled WGS sequence"/>
</dbReference>
<evidence type="ECO:0000313" key="8">
    <source>
        <dbReference type="EMBL" id="SHG96697.1"/>
    </source>
</evidence>
<evidence type="ECO:0000259" key="6">
    <source>
        <dbReference type="PROSITE" id="PS50043"/>
    </source>
</evidence>
<dbReference type="GO" id="GO:0000160">
    <property type="term" value="P:phosphorelay signal transduction system"/>
    <property type="evidence" value="ECO:0007669"/>
    <property type="project" value="InterPro"/>
</dbReference>
<accession>A0A1M5P4S4</accession>
<name>A0A1M5P4S4_9BACT</name>
<feature type="domain" description="Response regulatory" evidence="7">
    <location>
        <begin position="6"/>
        <end position="122"/>
    </location>
</feature>
<dbReference type="EMBL" id="FQWQ01000001">
    <property type="protein sequence ID" value="SHG96697.1"/>
    <property type="molecule type" value="Genomic_DNA"/>
</dbReference>
<keyword evidence="9" id="KW-1185">Reference proteome</keyword>
<feature type="domain" description="HTH luxR-type" evidence="6">
    <location>
        <begin position="151"/>
        <end position="216"/>
    </location>
</feature>
<dbReference type="CDD" id="cd06170">
    <property type="entry name" value="LuxR_C_like"/>
    <property type="match status" value="1"/>
</dbReference>
<keyword evidence="2" id="KW-0805">Transcription regulation</keyword>
<dbReference type="SUPFAM" id="SSF46894">
    <property type="entry name" value="C-terminal effector domain of the bipartite response regulators"/>
    <property type="match status" value="1"/>
</dbReference>
<evidence type="ECO:0000256" key="2">
    <source>
        <dbReference type="ARBA" id="ARBA00023015"/>
    </source>
</evidence>
<gene>
    <name evidence="8" type="ORF">SAMN04488109_2672</name>
</gene>
<dbReference type="InterPro" id="IPR011006">
    <property type="entry name" value="CheY-like_superfamily"/>
</dbReference>
<dbReference type="Pfam" id="PF00072">
    <property type="entry name" value="Response_reg"/>
    <property type="match status" value="1"/>
</dbReference>
<protein>
    <submittedName>
        <fullName evidence="8">DNA-binding response regulator, NarL/FixJ family, contains REC and HTH domains</fullName>
    </submittedName>
</protein>
<dbReference type="InterPro" id="IPR058245">
    <property type="entry name" value="NreC/VraR/RcsB-like_REC"/>
</dbReference>
<evidence type="ECO:0000313" key="9">
    <source>
        <dbReference type="Proteomes" id="UP000184212"/>
    </source>
</evidence>
<keyword evidence="1 5" id="KW-0597">Phosphoprotein</keyword>
<sequence length="224" mass="24906">MERTIRTLIVDDHGLMRQGMISMLGSVPGIEIVGTLESGEGAVNFANDQAPDLILMDIVMKGMTGIEATRWIKEQNPRIKIILVSGEVTKDFITAGIKSGIDGYLPKDSDKETLLQAIQTVMKGERHFSPEITALVFQDFYLKEKDGTGLPTRKTSELTKREEEVLVLIADGKTLKEAAEILFISVKTVETHKMHIQDKLGLTNTAQLVKYAIEHDLISVNRKK</sequence>
<proteinExistence type="predicted"/>
<reference evidence="8 9" key="1">
    <citation type="submission" date="2016-11" db="EMBL/GenBank/DDBJ databases">
        <authorList>
            <person name="Jaros S."/>
            <person name="Januszkiewicz K."/>
            <person name="Wedrychowicz H."/>
        </authorList>
    </citation>
    <scope>NUCLEOTIDE SEQUENCE [LARGE SCALE GENOMIC DNA]</scope>
    <source>
        <strain evidence="8 9">DSM 24574</strain>
    </source>
</reference>
<dbReference type="InterPro" id="IPR001789">
    <property type="entry name" value="Sig_transdc_resp-reg_receiver"/>
</dbReference>
<dbReference type="RefSeq" id="WP_073135167.1">
    <property type="nucleotide sequence ID" value="NZ_FQWQ01000001.1"/>
</dbReference>
<dbReference type="PANTHER" id="PTHR43214:SF41">
    <property type="entry name" value="NITRATE_NITRITE RESPONSE REGULATOR PROTEIN NARP"/>
    <property type="match status" value="1"/>
</dbReference>
<dbReference type="PROSITE" id="PS50110">
    <property type="entry name" value="RESPONSE_REGULATORY"/>
    <property type="match status" value="1"/>
</dbReference>
<dbReference type="PROSITE" id="PS50043">
    <property type="entry name" value="HTH_LUXR_2"/>
    <property type="match status" value="1"/>
</dbReference>
<dbReference type="AlphaFoldDB" id="A0A1M5P4S4"/>
<dbReference type="Pfam" id="PF00196">
    <property type="entry name" value="GerE"/>
    <property type="match status" value="1"/>
</dbReference>
<dbReference type="Gene3D" id="3.40.50.2300">
    <property type="match status" value="1"/>
</dbReference>
<feature type="modified residue" description="4-aspartylphosphate" evidence="5">
    <location>
        <position position="57"/>
    </location>
</feature>
<dbReference type="PANTHER" id="PTHR43214">
    <property type="entry name" value="TWO-COMPONENT RESPONSE REGULATOR"/>
    <property type="match status" value="1"/>
</dbReference>
<dbReference type="InterPro" id="IPR000792">
    <property type="entry name" value="Tscrpt_reg_LuxR_C"/>
</dbReference>
<keyword evidence="3 8" id="KW-0238">DNA-binding</keyword>
<dbReference type="STRING" id="947013.SAMN04488109_2672"/>
<dbReference type="CDD" id="cd17535">
    <property type="entry name" value="REC_NarL-like"/>
    <property type="match status" value="1"/>
</dbReference>
<dbReference type="SUPFAM" id="SSF52172">
    <property type="entry name" value="CheY-like"/>
    <property type="match status" value="1"/>
</dbReference>
<dbReference type="InterPro" id="IPR016032">
    <property type="entry name" value="Sig_transdc_resp-reg_C-effctor"/>
</dbReference>
<dbReference type="SMART" id="SM00421">
    <property type="entry name" value="HTH_LUXR"/>
    <property type="match status" value="1"/>
</dbReference>
<keyword evidence="4" id="KW-0804">Transcription</keyword>
<evidence type="ECO:0000256" key="1">
    <source>
        <dbReference type="ARBA" id="ARBA00022553"/>
    </source>
</evidence>
<dbReference type="GO" id="GO:0003677">
    <property type="term" value="F:DNA binding"/>
    <property type="evidence" value="ECO:0007669"/>
    <property type="project" value="UniProtKB-KW"/>
</dbReference>